<gene>
    <name evidence="2" type="ORF">A3H61_03220</name>
</gene>
<evidence type="ECO:0000313" key="3">
    <source>
        <dbReference type="Proteomes" id="UP000178315"/>
    </source>
</evidence>
<name>A0A1G2AA32_9BACT</name>
<reference evidence="2 3" key="1">
    <citation type="journal article" date="2016" name="Nat. Commun.">
        <title>Thousands of microbial genomes shed light on interconnected biogeochemical processes in an aquifer system.</title>
        <authorList>
            <person name="Anantharaman K."/>
            <person name="Brown C.T."/>
            <person name="Hug L.A."/>
            <person name="Sharon I."/>
            <person name="Castelle C.J."/>
            <person name="Probst A.J."/>
            <person name="Thomas B.C."/>
            <person name="Singh A."/>
            <person name="Wilkins M.J."/>
            <person name="Karaoz U."/>
            <person name="Brodie E.L."/>
            <person name="Williams K.H."/>
            <person name="Hubbard S.S."/>
            <person name="Banfield J.F."/>
        </authorList>
    </citation>
    <scope>NUCLEOTIDE SEQUENCE [LARGE SCALE GENOMIC DNA]</scope>
</reference>
<evidence type="ECO:0000313" key="2">
    <source>
        <dbReference type="EMBL" id="OGY73525.1"/>
    </source>
</evidence>
<proteinExistence type="predicted"/>
<organism evidence="2 3">
    <name type="scientific">Candidatus Jacksonbacteria bacterium RIFCSPLOWO2_02_FULL_44_20</name>
    <dbReference type="NCBI Taxonomy" id="1798460"/>
    <lineage>
        <taxon>Bacteria</taxon>
        <taxon>Candidatus Jacksoniibacteriota</taxon>
    </lineage>
</organism>
<evidence type="ECO:0000256" key="1">
    <source>
        <dbReference type="SAM" id="MobiDB-lite"/>
    </source>
</evidence>
<comment type="caution">
    <text evidence="2">The sequence shown here is derived from an EMBL/GenBank/DDBJ whole genome shotgun (WGS) entry which is preliminary data.</text>
</comment>
<sequence>MKSYRAIIWVSFLLILGEGIILSGLNFAPVASDISLVLGDTTNAFLEEIGTTPHPASYYTPEMIDPDPVLIDDVVLAETADTDIDKKIIAPVSTDVDDLAVVSSDFGNQPQVDRFVEALNTRALGEAPRSTSVGAENETRASGVPELMQKNERLYRERLMKELDEVRKDLESFSDKLD</sequence>
<protein>
    <submittedName>
        <fullName evidence="2">Uncharacterized protein</fullName>
    </submittedName>
</protein>
<accession>A0A1G2AA32</accession>
<dbReference type="AlphaFoldDB" id="A0A1G2AA32"/>
<dbReference type="Proteomes" id="UP000178315">
    <property type="component" value="Unassembled WGS sequence"/>
</dbReference>
<feature type="region of interest" description="Disordered" evidence="1">
    <location>
        <begin position="127"/>
        <end position="149"/>
    </location>
</feature>
<dbReference type="EMBL" id="MHJU01000011">
    <property type="protein sequence ID" value="OGY73525.1"/>
    <property type="molecule type" value="Genomic_DNA"/>
</dbReference>